<dbReference type="FunFam" id="3.40.50.300:FF:000546">
    <property type="entry name" value="Transcription-repair-coupling factor"/>
    <property type="match status" value="1"/>
</dbReference>
<evidence type="ECO:0000256" key="12">
    <source>
        <dbReference type="ARBA" id="ARBA00070128"/>
    </source>
</evidence>
<dbReference type="SUPFAM" id="SSF143517">
    <property type="entry name" value="TRCF domain-like"/>
    <property type="match status" value="1"/>
</dbReference>
<dbReference type="GO" id="GO:0006355">
    <property type="term" value="P:regulation of DNA-templated transcription"/>
    <property type="evidence" value="ECO:0007669"/>
    <property type="project" value="UniProtKB-UniRule"/>
</dbReference>
<keyword evidence="9 13" id="KW-0234">DNA repair</keyword>
<dbReference type="SMART" id="SM01058">
    <property type="entry name" value="CarD_TRCF"/>
    <property type="match status" value="1"/>
</dbReference>
<keyword evidence="18" id="KW-1185">Reference proteome</keyword>
<dbReference type="InterPro" id="IPR036101">
    <property type="entry name" value="CarD-like/TRCF_RID_sf"/>
</dbReference>
<reference evidence="17" key="3">
    <citation type="submission" date="2021-06" db="EMBL/GenBank/DDBJ databases">
        <title>Genomic Description and Analysis of Intracellular Bacteria, Candidatus Berkiella cookevillensis and Candidatus Berkiella aquae.</title>
        <authorList>
            <person name="Kidane D.T."/>
            <person name="Mehari Y.T."/>
            <person name="Rice F.C."/>
            <person name="Arivett B.A."/>
            <person name="Farone A.L."/>
            <person name="Berk S.G."/>
            <person name="Farone M.B."/>
        </authorList>
    </citation>
    <scope>NUCLEOTIDE SEQUENCE</scope>
    <source>
        <strain evidence="17">HT99</strain>
    </source>
</reference>
<dbReference type="InterPro" id="IPR001650">
    <property type="entry name" value="Helicase_C-like"/>
</dbReference>
<evidence type="ECO:0000256" key="7">
    <source>
        <dbReference type="ARBA" id="ARBA00022840"/>
    </source>
</evidence>
<evidence type="ECO:0000313" key="18">
    <source>
        <dbReference type="Proteomes" id="UP000051497"/>
    </source>
</evidence>
<dbReference type="EMBL" id="LKAJ01000001">
    <property type="protein sequence ID" value="KRG22834.1"/>
    <property type="molecule type" value="Genomic_DNA"/>
</dbReference>
<evidence type="ECO:0000313" key="16">
    <source>
        <dbReference type="EMBL" id="KRG22834.1"/>
    </source>
</evidence>
<dbReference type="Pfam" id="PF21132">
    <property type="entry name" value="MFD_D3"/>
    <property type="match status" value="1"/>
</dbReference>
<reference evidence="16" key="1">
    <citation type="submission" date="2015-09" db="EMBL/GenBank/DDBJ databases">
        <title>Draft Genome Sequences of Two Novel Amoeba-resistant Intranuclear Bacteria, Candidatus Berkiella cookevillensis and Candidatus Berkiella aquae.</title>
        <authorList>
            <person name="Mehari Y.T."/>
            <person name="Arivett B.A."/>
            <person name="Farone A.L."/>
            <person name="Gunderson J.H."/>
            <person name="Farone M.B."/>
        </authorList>
    </citation>
    <scope>NUCLEOTIDE SEQUENCE [LARGE SCALE GENOMIC DNA]</scope>
    <source>
        <strain evidence="16">HT99</strain>
    </source>
</reference>
<dbReference type="Proteomes" id="UP000051497">
    <property type="component" value="Unassembled WGS sequence"/>
</dbReference>
<dbReference type="Pfam" id="PF17757">
    <property type="entry name" value="UvrB_inter"/>
    <property type="match status" value="1"/>
</dbReference>
<dbReference type="Pfam" id="PF00270">
    <property type="entry name" value="DEAD"/>
    <property type="match status" value="1"/>
</dbReference>
<organism evidence="16">
    <name type="scientific">Candidatus Berkiella aquae</name>
    <dbReference type="NCBI Taxonomy" id="295108"/>
    <lineage>
        <taxon>Bacteria</taxon>
        <taxon>Pseudomonadati</taxon>
        <taxon>Pseudomonadota</taxon>
        <taxon>Gammaproteobacteria</taxon>
        <taxon>Candidatus Berkiellales</taxon>
        <taxon>Candidatus Berkiellaceae</taxon>
        <taxon>Candidatus Berkiella</taxon>
    </lineage>
</organism>
<evidence type="ECO:0000256" key="6">
    <source>
        <dbReference type="ARBA" id="ARBA00022806"/>
    </source>
</evidence>
<evidence type="ECO:0000313" key="17">
    <source>
        <dbReference type="EMBL" id="MCS5711806.1"/>
    </source>
</evidence>
<dbReference type="HAMAP" id="MF_00969">
    <property type="entry name" value="TRCF"/>
    <property type="match status" value="1"/>
</dbReference>
<dbReference type="SUPFAM" id="SSF52540">
    <property type="entry name" value="P-loop containing nucleoside triphosphate hydrolases"/>
    <property type="match status" value="4"/>
</dbReference>
<proteinExistence type="inferred from homology"/>
<dbReference type="PANTHER" id="PTHR47964">
    <property type="entry name" value="ATP-DEPENDENT DNA HELICASE HOMOLOG RECG, CHLOROPLASTIC"/>
    <property type="match status" value="1"/>
</dbReference>
<reference evidence="17" key="2">
    <citation type="journal article" date="2016" name="Genome Announc.">
        <title>Draft Genome Sequences of Two Novel Amoeba-Resistant Intranuclear Bacteria, 'Candidatus Berkiella cookevillensis' and 'Candidatus Berkiella aquae'.</title>
        <authorList>
            <person name="Mehari Y.T."/>
            <person name="Arivett B.A."/>
            <person name="Farone A.L."/>
            <person name="Gunderson J.H."/>
            <person name="Farone M.B."/>
        </authorList>
    </citation>
    <scope>NUCLEOTIDE SEQUENCE</scope>
    <source>
        <strain evidence="17">HT99</strain>
    </source>
</reference>
<evidence type="ECO:0000256" key="3">
    <source>
        <dbReference type="ARBA" id="ARBA00022741"/>
    </source>
</evidence>
<evidence type="ECO:0000256" key="5">
    <source>
        <dbReference type="ARBA" id="ARBA00022801"/>
    </source>
</evidence>
<dbReference type="PANTHER" id="PTHR47964:SF1">
    <property type="entry name" value="ATP-DEPENDENT DNA HELICASE HOMOLOG RECG, CHLOROPLASTIC"/>
    <property type="match status" value="1"/>
</dbReference>
<dbReference type="Gene3D" id="3.40.50.11140">
    <property type="match status" value="1"/>
</dbReference>
<keyword evidence="4 13" id="KW-0227">DNA damage</keyword>
<evidence type="ECO:0000256" key="8">
    <source>
        <dbReference type="ARBA" id="ARBA00023125"/>
    </source>
</evidence>
<evidence type="ECO:0000256" key="4">
    <source>
        <dbReference type="ARBA" id="ARBA00022763"/>
    </source>
</evidence>
<keyword evidence="5 13" id="KW-0378">Hydrolase</keyword>
<accession>A0A0Q9YYI9</accession>
<dbReference type="SMART" id="SM00490">
    <property type="entry name" value="HELICc"/>
    <property type="match status" value="1"/>
</dbReference>
<dbReference type="RefSeq" id="WP_075065008.1">
    <property type="nucleotide sequence ID" value="NZ_LKAJ02000001.1"/>
</dbReference>
<dbReference type="Gene3D" id="3.30.2060.10">
    <property type="entry name" value="Penicillin-binding protein 1b domain"/>
    <property type="match status" value="1"/>
</dbReference>
<dbReference type="SMART" id="SM00982">
    <property type="entry name" value="TRCF"/>
    <property type="match status" value="1"/>
</dbReference>
<dbReference type="CDD" id="cd17991">
    <property type="entry name" value="DEXHc_TRCF"/>
    <property type="match status" value="1"/>
</dbReference>
<keyword evidence="7 13" id="KW-0067">ATP-binding</keyword>
<evidence type="ECO:0000256" key="11">
    <source>
        <dbReference type="ARBA" id="ARBA00061399"/>
    </source>
</evidence>
<dbReference type="Gene3D" id="3.90.1150.50">
    <property type="entry name" value="Transcription-repair-coupling factor, D7 domain"/>
    <property type="match status" value="1"/>
</dbReference>
<dbReference type="PROSITE" id="PS51194">
    <property type="entry name" value="HELICASE_CTER"/>
    <property type="match status" value="1"/>
</dbReference>
<dbReference type="InterPro" id="IPR004576">
    <property type="entry name" value="Mfd"/>
</dbReference>
<dbReference type="InterPro" id="IPR048635">
    <property type="entry name" value="MFD_D3"/>
</dbReference>
<dbReference type="NCBIfam" id="TIGR00580">
    <property type="entry name" value="mfd"/>
    <property type="match status" value="1"/>
</dbReference>
<keyword evidence="3 13" id="KW-0547">Nucleotide-binding</keyword>
<dbReference type="GO" id="GO:0003684">
    <property type="term" value="F:damaged DNA binding"/>
    <property type="evidence" value="ECO:0007669"/>
    <property type="project" value="InterPro"/>
</dbReference>
<dbReference type="Gene3D" id="2.40.10.170">
    <property type="match status" value="1"/>
</dbReference>
<dbReference type="GO" id="GO:0003678">
    <property type="term" value="F:DNA helicase activity"/>
    <property type="evidence" value="ECO:0007669"/>
    <property type="project" value="TreeGrafter"/>
</dbReference>
<dbReference type="SMART" id="SM00487">
    <property type="entry name" value="DEXDc"/>
    <property type="match status" value="1"/>
</dbReference>
<evidence type="ECO:0000256" key="1">
    <source>
        <dbReference type="ARBA" id="ARBA00004496"/>
    </source>
</evidence>
<dbReference type="Pfam" id="PF00271">
    <property type="entry name" value="Helicase_C"/>
    <property type="match status" value="1"/>
</dbReference>
<dbReference type="InterPro" id="IPR003711">
    <property type="entry name" value="CarD-like/TRCF_RID"/>
</dbReference>
<dbReference type="PATRIC" id="fig|1590043.3.peg.376"/>
<dbReference type="EC" id="3.6.4.-" evidence="13"/>
<dbReference type="Pfam" id="PF03461">
    <property type="entry name" value="TRCF"/>
    <property type="match status" value="1"/>
</dbReference>
<evidence type="ECO:0000259" key="14">
    <source>
        <dbReference type="PROSITE" id="PS51192"/>
    </source>
</evidence>
<evidence type="ECO:0000259" key="15">
    <source>
        <dbReference type="PROSITE" id="PS51194"/>
    </source>
</evidence>
<evidence type="ECO:0000256" key="13">
    <source>
        <dbReference type="HAMAP-Rule" id="MF_00969"/>
    </source>
</evidence>
<dbReference type="InterPro" id="IPR027417">
    <property type="entry name" value="P-loop_NTPase"/>
</dbReference>
<dbReference type="InterPro" id="IPR014001">
    <property type="entry name" value="Helicase_ATP-bd"/>
</dbReference>
<sequence length="1143" mass="129782">MQEITVLNPPLPKKSHEKMLWGGLHGAATAMTIAHAAAKANNPLVVITPDTQTANRLERELKIFLPDDLEVWHFPDWETLPYDNFSPHEDIISDRLLVLSKLPSMKKGLLVVPMTTLLYRLTPKTYVGSQNFSLKVGQTFDWETTRRQLVESGYQCVSQVMTHGEFATRGSIIDIFPMGSTNPVRIDLFDNEIDSLRIFDPETQRSDEKIELLNCLPAREFPLTPEAIALFRQQWRAKFTGDPTACSIYQDISQGKPSSGIEYYLPLFFENTSTLFDYMPLNATIIRFDKLEPASQQFWQEINARYDQYQHDIQRPILPPQDLFIATNELFAKLKEFAQIEISENGTTDFQTHSISPMPIEPRQEKPLSALQAFLATQSGQVLLCAESPGRREIMLDLLKRHDVHPKLCKDWQEFFASDEPLGLIVSPIDEGVIIDSPKMVWIAESQLYGQQVMQRRRRKKETKDFSEQIRDLSELIIGGPIVHIDHGVGRYRGLVHLSVDSIAAEYLLIEYADNDKLYVPVASLELISQYSGAQVSNAPLHKLGTEQWDKAKKKASQKAYDVAAELLDIYAKRGAKKGHQFEMADAQYFQFASSFPFEETEDQAKAITAVLEDMRSEKSMDRLVCGDVGFGKTEVALRAAFVAVQDSKQVVLLVPTTLLAQQHYETFVDRFADWPVRIEVLSRFRSKKEQEKVLAKLAAGSVDIIVGTHKLIQEDVKLKNLGLVIIDEEHRFGVRQKERLKALRQEVDILTLTATPIPRTLNMALSSLRDLSIIATPPAKRLSIKTFVREYHKPLVLEAIMRELMRGGQVYYLHNDVETIEKVTRELSEELPQARVAYAHGQMRERQLEHVMSDFYHQRFNVLVCTTIIETGIDVPSANTIIIDRADKLGLAQLHQLRGRVGRSHHQAYCYCLTPPQNRLTADANKRLQALESLEELGSGFTLASHDLEIRGAGELLGEEQSGDMNAIGFSLYMELLDRAIHVLKSGKKADLDAPLRQGTTIDLQVSALIPEDYLPDVHTRLVLYKRIANAKHDNELNEIQVEMIDRFGLLPEATKDLFKISSLKIKAQPLGIKKIEASTNGGKIEFEAIPNIDPDKVIQLIRDYPKNYKFMGQSQIKFIFDMSTPQRRFTIVENILRLLVT</sequence>
<keyword evidence="8 13" id="KW-0238">DNA-binding</keyword>
<dbReference type="NCBIfam" id="NF007966">
    <property type="entry name" value="PRK10689.1"/>
    <property type="match status" value="1"/>
</dbReference>
<comment type="caution">
    <text evidence="16">The sequence shown here is derived from an EMBL/GenBank/DDBJ whole genome shotgun (WGS) entry which is preliminary data.</text>
</comment>
<dbReference type="STRING" id="295108.HT99x_00375"/>
<comment type="similarity">
    <text evidence="11 13">In the C-terminal section; belongs to the helicase family. RecG subfamily.</text>
</comment>
<keyword evidence="6" id="KW-0347">Helicase</keyword>
<dbReference type="InterPro" id="IPR047112">
    <property type="entry name" value="RecG/Mfd"/>
</dbReference>
<evidence type="ECO:0000256" key="9">
    <source>
        <dbReference type="ARBA" id="ARBA00023204"/>
    </source>
</evidence>
<evidence type="ECO:0000256" key="2">
    <source>
        <dbReference type="ARBA" id="ARBA00022490"/>
    </source>
</evidence>
<name>A0A0Q9YYI9_9GAMM</name>
<keyword evidence="2 13" id="KW-0963">Cytoplasm</keyword>
<dbReference type="InterPro" id="IPR041471">
    <property type="entry name" value="UvrB_inter"/>
</dbReference>
<dbReference type="GO" id="GO:0016787">
    <property type="term" value="F:hydrolase activity"/>
    <property type="evidence" value="ECO:0007669"/>
    <property type="project" value="UniProtKB-KW"/>
</dbReference>
<comment type="function">
    <text evidence="13">Couples transcription and DNA repair by recognizing RNA polymerase (RNAP) stalled at DNA lesions. Mediates ATP-dependent release of RNAP and its truncated transcript from the DNA, and recruitment of nucleotide excision repair machinery to the damaged site.</text>
</comment>
<dbReference type="InterPro" id="IPR005118">
    <property type="entry name" value="TRCF_C"/>
</dbReference>
<feature type="domain" description="Helicase C-terminal" evidence="15">
    <location>
        <begin position="797"/>
        <end position="950"/>
    </location>
</feature>
<dbReference type="InterPro" id="IPR011545">
    <property type="entry name" value="DEAD/DEAH_box_helicase_dom"/>
</dbReference>
<dbReference type="InterPro" id="IPR037235">
    <property type="entry name" value="TRCF-like_C_D7"/>
</dbReference>
<dbReference type="GO" id="GO:0000716">
    <property type="term" value="P:transcription-coupled nucleotide-excision repair, DNA damage recognition"/>
    <property type="evidence" value="ECO:0007669"/>
    <property type="project" value="UniProtKB-UniRule"/>
</dbReference>
<dbReference type="EMBL" id="LKAJ02000001">
    <property type="protein sequence ID" value="MCS5711806.1"/>
    <property type="molecule type" value="Genomic_DNA"/>
</dbReference>
<dbReference type="Gene3D" id="3.40.50.300">
    <property type="entry name" value="P-loop containing nucleotide triphosphate hydrolases"/>
    <property type="match status" value="2"/>
</dbReference>
<feature type="domain" description="Helicase ATP-binding" evidence="14">
    <location>
        <begin position="614"/>
        <end position="775"/>
    </location>
</feature>
<dbReference type="SUPFAM" id="SSF141259">
    <property type="entry name" value="CarD-like"/>
    <property type="match status" value="1"/>
</dbReference>
<comment type="subcellular location">
    <subcellularLocation>
        <location evidence="1 13">Cytoplasm</location>
    </subcellularLocation>
</comment>
<dbReference type="Pfam" id="PF02559">
    <property type="entry name" value="CarD_TRCF_RID"/>
    <property type="match status" value="1"/>
</dbReference>
<comment type="similarity">
    <text evidence="10 13">In the N-terminal section; belongs to the UvrB family.</text>
</comment>
<gene>
    <name evidence="13 16" type="primary">mfd</name>
    <name evidence="16" type="ORF">HT99x_00375</name>
    <name evidence="17" type="ORF">HT99x_010220</name>
</gene>
<dbReference type="Gene3D" id="3.40.50.11180">
    <property type="match status" value="1"/>
</dbReference>
<dbReference type="GO" id="GO:0005737">
    <property type="term" value="C:cytoplasm"/>
    <property type="evidence" value="ECO:0007669"/>
    <property type="project" value="UniProtKB-SubCell"/>
</dbReference>
<dbReference type="GO" id="GO:0005524">
    <property type="term" value="F:ATP binding"/>
    <property type="evidence" value="ECO:0007669"/>
    <property type="project" value="UniProtKB-UniRule"/>
</dbReference>
<evidence type="ECO:0000256" key="10">
    <source>
        <dbReference type="ARBA" id="ARBA00061104"/>
    </source>
</evidence>
<dbReference type="AlphaFoldDB" id="A0A0Q9YYI9"/>
<dbReference type="FunFam" id="3.40.50.300:FF:000300">
    <property type="entry name" value="Transcription-repair-coupling factor"/>
    <property type="match status" value="1"/>
</dbReference>
<protein>
    <recommendedName>
        <fullName evidence="12 13">Transcription-repair-coupling factor</fullName>
        <shortName evidence="13">TRCF</shortName>
        <ecNumber evidence="13">3.6.4.-</ecNumber>
    </recommendedName>
</protein>
<dbReference type="PROSITE" id="PS51192">
    <property type="entry name" value="HELICASE_ATP_BIND_1"/>
    <property type="match status" value="1"/>
</dbReference>